<dbReference type="EMBL" id="CM007387">
    <property type="protein sequence ID" value="ONK64466.1"/>
    <property type="molecule type" value="Genomic_DNA"/>
</dbReference>
<gene>
    <name evidence="1" type="ORF">A4U43_C07F26340</name>
</gene>
<protein>
    <submittedName>
        <fullName evidence="1">Uncharacterized protein</fullName>
    </submittedName>
</protein>
<reference evidence="2" key="1">
    <citation type="journal article" date="2017" name="Nat. Commun.">
        <title>The asparagus genome sheds light on the origin and evolution of a young Y chromosome.</title>
        <authorList>
            <person name="Harkess A."/>
            <person name="Zhou J."/>
            <person name="Xu C."/>
            <person name="Bowers J.E."/>
            <person name="Van der Hulst R."/>
            <person name="Ayyampalayam S."/>
            <person name="Mercati F."/>
            <person name="Riccardi P."/>
            <person name="McKain M.R."/>
            <person name="Kakrana A."/>
            <person name="Tang H."/>
            <person name="Ray J."/>
            <person name="Groenendijk J."/>
            <person name="Arikit S."/>
            <person name="Mathioni S.M."/>
            <person name="Nakano M."/>
            <person name="Shan H."/>
            <person name="Telgmann-Rauber A."/>
            <person name="Kanno A."/>
            <person name="Yue Z."/>
            <person name="Chen H."/>
            <person name="Li W."/>
            <person name="Chen Y."/>
            <person name="Xu X."/>
            <person name="Zhang Y."/>
            <person name="Luo S."/>
            <person name="Chen H."/>
            <person name="Gao J."/>
            <person name="Mao Z."/>
            <person name="Pires J.C."/>
            <person name="Luo M."/>
            <person name="Kudrna D."/>
            <person name="Wing R.A."/>
            <person name="Meyers B.C."/>
            <person name="Yi K."/>
            <person name="Kong H."/>
            <person name="Lavrijsen P."/>
            <person name="Sunseri F."/>
            <person name="Falavigna A."/>
            <person name="Ye Y."/>
            <person name="Leebens-Mack J.H."/>
            <person name="Chen G."/>
        </authorList>
    </citation>
    <scope>NUCLEOTIDE SEQUENCE [LARGE SCALE GENOMIC DNA]</scope>
    <source>
        <strain evidence="2">cv. DH0086</strain>
    </source>
</reference>
<dbReference type="Proteomes" id="UP000243459">
    <property type="component" value="Chromosome 7"/>
</dbReference>
<proteinExistence type="predicted"/>
<dbReference type="Gramene" id="ONK64466">
    <property type="protein sequence ID" value="ONK64466"/>
    <property type="gene ID" value="A4U43_C07F26340"/>
</dbReference>
<organism evidence="1 2">
    <name type="scientific">Asparagus officinalis</name>
    <name type="common">Garden asparagus</name>
    <dbReference type="NCBI Taxonomy" id="4686"/>
    <lineage>
        <taxon>Eukaryota</taxon>
        <taxon>Viridiplantae</taxon>
        <taxon>Streptophyta</taxon>
        <taxon>Embryophyta</taxon>
        <taxon>Tracheophyta</taxon>
        <taxon>Spermatophyta</taxon>
        <taxon>Magnoliopsida</taxon>
        <taxon>Liliopsida</taxon>
        <taxon>Asparagales</taxon>
        <taxon>Asparagaceae</taxon>
        <taxon>Asparagoideae</taxon>
        <taxon>Asparagus</taxon>
    </lineage>
</organism>
<evidence type="ECO:0000313" key="1">
    <source>
        <dbReference type="EMBL" id="ONK64466.1"/>
    </source>
</evidence>
<sequence>MSHPTAARKLAKETTPPAGLEYPFLHRVIEIREEEWERVRQYLIGTLGEDPQNAREPNLEHCHEPAHHLNIMGMILVRGALVESEIYGQMDHIQTQYLKLLGEVTSLRVIRRVDSEQAVETTALSASEVDGLRQELEESKRKAMRLDEALQERYHALV</sequence>
<keyword evidence="2" id="KW-1185">Reference proteome</keyword>
<dbReference type="AlphaFoldDB" id="A0A5P1EF17"/>
<name>A0A5P1EF17_ASPOF</name>
<accession>A0A5P1EF17</accession>
<evidence type="ECO:0000313" key="2">
    <source>
        <dbReference type="Proteomes" id="UP000243459"/>
    </source>
</evidence>